<protein>
    <submittedName>
        <fullName evidence="7">TonB-dependent receptor</fullName>
    </submittedName>
</protein>
<dbReference type="InterPro" id="IPR012910">
    <property type="entry name" value="Plug_dom"/>
</dbReference>
<gene>
    <name evidence="7" type="ORF">HMPREF0661_04980</name>
</gene>
<dbReference type="RefSeq" id="WP_036863858.1">
    <property type="nucleotide sequence ID" value="NZ_JRNS01000266.1"/>
</dbReference>
<dbReference type="Gene3D" id="2.170.130.10">
    <property type="entry name" value="TonB-dependent receptor, plug domain"/>
    <property type="match status" value="1"/>
</dbReference>
<dbReference type="InterPro" id="IPR036942">
    <property type="entry name" value="Beta-barrel_TonB_sf"/>
</dbReference>
<feature type="domain" description="TonB-dependent receptor plug" evidence="5">
    <location>
        <begin position="143"/>
        <end position="225"/>
    </location>
</feature>
<accession>A0A096AT28</accession>
<evidence type="ECO:0000259" key="5">
    <source>
        <dbReference type="Pfam" id="PF07715"/>
    </source>
</evidence>
<evidence type="ECO:0000256" key="3">
    <source>
        <dbReference type="ARBA" id="ARBA00023237"/>
    </source>
</evidence>
<feature type="domain" description="Outer membrane protein beta-barrel" evidence="6">
    <location>
        <begin position="387"/>
        <end position="785"/>
    </location>
</feature>
<dbReference type="Proteomes" id="UP000029578">
    <property type="component" value="Unassembled WGS sequence"/>
</dbReference>
<dbReference type="SUPFAM" id="SSF56935">
    <property type="entry name" value="Porins"/>
    <property type="match status" value="1"/>
</dbReference>
<keyword evidence="7" id="KW-0675">Receptor</keyword>
<evidence type="ECO:0000259" key="6">
    <source>
        <dbReference type="Pfam" id="PF14905"/>
    </source>
</evidence>
<dbReference type="EMBL" id="JRNS01000266">
    <property type="protein sequence ID" value="KGF50238.1"/>
    <property type="molecule type" value="Genomic_DNA"/>
</dbReference>
<dbReference type="PANTHER" id="PTHR40980">
    <property type="entry name" value="PLUG DOMAIN-CONTAINING PROTEIN"/>
    <property type="match status" value="1"/>
</dbReference>
<feature type="signal peptide" evidence="4">
    <location>
        <begin position="1"/>
        <end position="21"/>
    </location>
</feature>
<proteinExistence type="predicted"/>
<dbReference type="GO" id="GO:0009279">
    <property type="term" value="C:cell outer membrane"/>
    <property type="evidence" value="ECO:0007669"/>
    <property type="project" value="UniProtKB-SubCell"/>
</dbReference>
<dbReference type="Pfam" id="PF07715">
    <property type="entry name" value="Plug"/>
    <property type="match status" value="1"/>
</dbReference>
<dbReference type="Gene3D" id="2.40.170.20">
    <property type="entry name" value="TonB-dependent receptor, beta-barrel domain"/>
    <property type="match status" value="1"/>
</dbReference>
<dbReference type="InterPro" id="IPR041700">
    <property type="entry name" value="OMP_b-brl_3"/>
</dbReference>
<sequence>MKINRLIFTLGMMAIGVTAHGQTSTISGVLLDSLTHEGEPYATIRVYKGKKIETPVAMSVTAKDGKFSQKVTGQGNYLISFTSMGRKEIVRRVQLTEAGGIIDLGNLLVQDDTKQLKGVEVVAQKPLVKMETDKMTYDVQSDNDVKTNTVLDMLRKVPMVTVDGQDNITVNGQGSFKVYVDGKPNVMFSSNPSQIFKAMPASAVKSIEVVTNPGAKYDAEGVGGVLNIVMNNADGKAKTKLNGYNGSIAATISNKGYRGSTFLSGQQGKLTYSANLMVAKGKADGTETEMRRTSSDGSRMDYWQRGNTNLNFTMGNVSLGYELDSMSNIGATFGLIGQTMKNDGHPTTTFSGGAYGTGFTYGNEMTMENKNKSFNGSVDYQRFFNKERTSSLTLSYLFTTSPAENNNRRTYDALPAGVTIPLSDLYSTAKTRGTEHTMQVDFTTPLGKGQTLSTGLKFISHLNSSDSKFYDIKEGTEVYNAANSVDYKNTQSILAEYAEYSATMGKFGAKAGLRYEHTWEKVNFIVGSGADFKKNYGSLVPSASLSYNISGGVNLGLNYNMRITRPGISYLNPYIDRSNPTVLSYGNPDLSIEKSHNVSLVFNYFTPKFMMNMTLGEAFANNQIEQYSFMDGTVLKTTYGNIVRSRWTNFSTFMNYAVTPKTRIMLNGSFDYGDIRSEQLGEYNHGWQASAFLGVQQTFPWKINWSVFMGGQTKKYLLQGHNGGFNMFTSTLSKSFIKDKLNLSFMYIVPLTGKMHIKQYSHGANFENHMNITIPAQQVALTLTWNFGNTKKQFQTHESKISNDFQEKKNDQQMNSIGMGAGTGM</sequence>
<evidence type="ECO:0000313" key="8">
    <source>
        <dbReference type="Proteomes" id="UP000029578"/>
    </source>
</evidence>
<evidence type="ECO:0000256" key="1">
    <source>
        <dbReference type="ARBA" id="ARBA00004442"/>
    </source>
</evidence>
<name>A0A096AT28_9BACT</name>
<keyword evidence="3" id="KW-0998">Cell outer membrane</keyword>
<keyword evidence="4" id="KW-0732">Signal</keyword>
<evidence type="ECO:0000256" key="2">
    <source>
        <dbReference type="ARBA" id="ARBA00023136"/>
    </source>
</evidence>
<organism evidence="7 8">
    <name type="scientific">Prevotella melaninogenica DNF00666</name>
    <dbReference type="NCBI Taxonomy" id="1401073"/>
    <lineage>
        <taxon>Bacteria</taxon>
        <taxon>Pseudomonadati</taxon>
        <taxon>Bacteroidota</taxon>
        <taxon>Bacteroidia</taxon>
        <taxon>Bacteroidales</taxon>
        <taxon>Prevotellaceae</taxon>
        <taxon>Prevotella</taxon>
    </lineage>
</organism>
<evidence type="ECO:0000313" key="7">
    <source>
        <dbReference type="EMBL" id="KGF50238.1"/>
    </source>
</evidence>
<dbReference type="AlphaFoldDB" id="A0A096AT28"/>
<feature type="chain" id="PRO_5001916617" evidence="4">
    <location>
        <begin position="22"/>
        <end position="825"/>
    </location>
</feature>
<keyword evidence="2" id="KW-0472">Membrane</keyword>
<dbReference type="InterPro" id="IPR037066">
    <property type="entry name" value="Plug_dom_sf"/>
</dbReference>
<reference evidence="7 8" key="1">
    <citation type="submission" date="2014-07" db="EMBL/GenBank/DDBJ databases">
        <authorList>
            <person name="McCorrison J."/>
            <person name="Sanka R."/>
            <person name="Torralba M."/>
            <person name="Gillis M."/>
            <person name="Haft D.H."/>
            <person name="Methe B."/>
            <person name="Sutton G."/>
            <person name="Nelson K.E."/>
        </authorList>
    </citation>
    <scope>NUCLEOTIDE SEQUENCE [LARGE SCALE GENOMIC DNA]</scope>
    <source>
        <strain evidence="7 8">DNF00666</strain>
    </source>
</reference>
<comment type="subcellular location">
    <subcellularLocation>
        <location evidence="1">Cell outer membrane</location>
    </subcellularLocation>
</comment>
<dbReference type="Pfam" id="PF14905">
    <property type="entry name" value="OMP_b-brl_3"/>
    <property type="match status" value="1"/>
</dbReference>
<dbReference type="PANTHER" id="PTHR40980:SF4">
    <property type="entry name" value="TONB-DEPENDENT RECEPTOR-LIKE BETA-BARREL DOMAIN-CONTAINING PROTEIN"/>
    <property type="match status" value="1"/>
</dbReference>
<comment type="caution">
    <text evidence="7">The sequence shown here is derived from an EMBL/GenBank/DDBJ whole genome shotgun (WGS) entry which is preliminary data.</text>
</comment>
<evidence type="ECO:0000256" key="4">
    <source>
        <dbReference type="SAM" id="SignalP"/>
    </source>
</evidence>